<accession>A0A2G9T759</accession>
<feature type="domain" description="Receptor ligand binding region" evidence="5">
    <location>
        <begin position="2"/>
        <end position="79"/>
    </location>
</feature>
<dbReference type="InterPro" id="IPR001828">
    <property type="entry name" value="ANF_lig-bd_rcpt"/>
</dbReference>
<keyword evidence="4" id="KW-0472">Membrane</keyword>
<evidence type="ECO:0000256" key="2">
    <source>
        <dbReference type="ARBA" id="ARBA00022692"/>
    </source>
</evidence>
<dbReference type="Gene3D" id="3.40.50.2300">
    <property type="match status" value="1"/>
</dbReference>
<dbReference type="AlphaFoldDB" id="A0A2G9T759"/>
<keyword evidence="2" id="KW-0812">Transmembrane</keyword>
<name>A0A2G9T759_TELCI</name>
<evidence type="ECO:0000256" key="4">
    <source>
        <dbReference type="ARBA" id="ARBA00023136"/>
    </source>
</evidence>
<evidence type="ECO:0000313" key="7">
    <source>
        <dbReference type="Proteomes" id="UP000230423"/>
    </source>
</evidence>
<evidence type="ECO:0000313" key="6">
    <source>
        <dbReference type="EMBL" id="PIO53230.1"/>
    </source>
</evidence>
<evidence type="ECO:0000256" key="1">
    <source>
        <dbReference type="ARBA" id="ARBA00004370"/>
    </source>
</evidence>
<protein>
    <recommendedName>
        <fullName evidence="5">Receptor ligand binding region domain-containing protein</fullName>
    </recommendedName>
</protein>
<evidence type="ECO:0000256" key="3">
    <source>
        <dbReference type="ARBA" id="ARBA00022989"/>
    </source>
</evidence>
<comment type="subcellular location">
    <subcellularLocation>
        <location evidence="1">Membrane</location>
    </subcellularLocation>
</comment>
<dbReference type="OrthoDB" id="5854536at2759"/>
<dbReference type="GO" id="GO:0016020">
    <property type="term" value="C:membrane"/>
    <property type="evidence" value="ECO:0007669"/>
    <property type="project" value="UniProtKB-SubCell"/>
</dbReference>
<proteinExistence type="predicted"/>
<evidence type="ECO:0000259" key="5">
    <source>
        <dbReference type="Pfam" id="PF01094"/>
    </source>
</evidence>
<dbReference type="SUPFAM" id="SSF53822">
    <property type="entry name" value="Periplasmic binding protein-like I"/>
    <property type="match status" value="1"/>
</dbReference>
<organism evidence="6 7">
    <name type="scientific">Teladorsagia circumcincta</name>
    <name type="common">Brown stomach worm</name>
    <name type="synonym">Ostertagia circumcincta</name>
    <dbReference type="NCBI Taxonomy" id="45464"/>
    <lineage>
        <taxon>Eukaryota</taxon>
        <taxon>Metazoa</taxon>
        <taxon>Ecdysozoa</taxon>
        <taxon>Nematoda</taxon>
        <taxon>Chromadorea</taxon>
        <taxon>Rhabditida</taxon>
        <taxon>Rhabditina</taxon>
        <taxon>Rhabditomorpha</taxon>
        <taxon>Strongyloidea</taxon>
        <taxon>Trichostrongylidae</taxon>
        <taxon>Teladorsagia</taxon>
    </lineage>
</organism>
<dbReference type="Pfam" id="PF01094">
    <property type="entry name" value="ANF_receptor"/>
    <property type="match status" value="1"/>
</dbReference>
<dbReference type="Proteomes" id="UP000230423">
    <property type="component" value="Unassembled WGS sequence"/>
</dbReference>
<gene>
    <name evidence="6" type="ORF">TELCIR_25442</name>
</gene>
<reference evidence="6 7" key="1">
    <citation type="submission" date="2015-09" db="EMBL/GenBank/DDBJ databases">
        <title>Draft genome of the parasitic nematode Teladorsagia circumcincta isolate WARC Sus (inbred).</title>
        <authorList>
            <person name="Mitreva M."/>
        </authorList>
    </citation>
    <scope>NUCLEOTIDE SEQUENCE [LARGE SCALE GENOMIC DNA]</scope>
    <source>
        <strain evidence="6 7">S</strain>
    </source>
</reference>
<sequence length="81" mass="8652">FVVSYTDCDVSATVGVGVEFMKSRSVDVVLGPPCPKAAMIAAHLSTTYRVPWIGWGYVTSAEFSNANKFPFATTISPTSES</sequence>
<feature type="non-terminal residue" evidence="6">
    <location>
        <position position="1"/>
    </location>
</feature>
<dbReference type="EMBL" id="KZ416695">
    <property type="protein sequence ID" value="PIO53230.1"/>
    <property type="molecule type" value="Genomic_DNA"/>
</dbReference>
<keyword evidence="7" id="KW-1185">Reference proteome</keyword>
<keyword evidence="3" id="KW-1133">Transmembrane helix</keyword>
<dbReference type="InterPro" id="IPR028082">
    <property type="entry name" value="Peripla_BP_I"/>
</dbReference>